<dbReference type="GeneID" id="90591581"/>
<dbReference type="Proteomes" id="UP000199574">
    <property type="component" value="Chromosome I"/>
</dbReference>
<evidence type="ECO:0000313" key="3">
    <source>
        <dbReference type="Proteomes" id="UP000199574"/>
    </source>
</evidence>
<evidence type="ECO:0000313" key="2">
    <source>
        <dbReference type="EMBL" id="SDS22019.1"/>
    </source>
</evidence>
<feature type="signal peptide" evidence="1">
    <location>
        <begin position="1"/>
        <end position="21"/>
    </location>
</feature>
<dbReference type="EMBL" id="LT629754">
    <property type="protein sequence ID" value="SDS22019.1"/>
    <property type="molecule type" value="Genomic_DNA"/>
</dbReference>
<dbReference type="PROSITE" id="PS51257">
    <property type="entry name" value="PROKAR_LIPOPROTEIN"/>
    <property type="match status" value="1"/>
</dbReference>
<keyword evidence="3" id="KW-1185">Reference proteome</keyword>
<proteinExistence type="predicted"/>
<feature type="chain" id="PRO_5046367041" evidence="1">
    <location>
        <begin position="22"/>
        <end position="117"/>
    </location>
</feature>
<evidence type="ECO:0000256" key="1">
    <source>
        <dbReference type="SAM" id="SignalP"/>
    </source>
</evidence>
<keyword evidence="1" id="KW-0732">Signal</keyword>
<name>A0ABY0U7Z3_9FLAO</name>
<sequence length="117" mass="13161">MNLRNLLFLLALTMISGCGCTDDVTLDYQLTDFEKSLIPFDSDTEVEFITDGQVIIKALNTEKTIEIMVLNFSDDESCMSTLIEIHENELRFESEGKQFGYRVAKNYGNSSNIGATD</sequence>
<reference evidence="2 3" key="1">
    <citation type="submission" date="2016-10" db="EMBL/GenBank/DDBJ databases">
        <authorList>
            <person name="Varghese N."/>
            <person name="Submissions S."/>
        </authorList>
    </citation>
    <scope>NUCLEOTIDE SEQUENCE [LARGE SCALE GENOMIC DNA]</scope>
    <source>
        <strain evidence="2 3">MAR_2009_60</strain>
    </source>
</reference>
<gene>
    <name evidence="2" type="ORF">SAMN05192545_0994</name>
</gene>
<protein>
    <submittedName>
        <fullName evidence="2">Uncharacterized protein</fullName>
    </submittedName>
</protein>
<dbReference type="RefSeq" id="WP_091603394.1">
    <property type="nucleotide sequence ID" value="NZ_LT629754.1"/>
</dbReference>
<organism evidence="2 3">
    <name type="scientific">Maribacter dokdonensis</name>
    <dbReference type="NCBI Taxonomy" id="320912"/>
    <lineage>
        <taxon>Bacteria</taxon>
        <taxon>Pseudomonadati</taxon>
        <taxon>Bacteroidota</taxon>
        <taxon>Flavobacteriia</taxon>
        <taxon>Flavobacteriales</taxon>
        <taxon>Flavobacteriaceae</taxon>
        <taxon>Maribacter</taxon>
    </lineage>
</organism>
<accession>A0ABY0U7Z3</accession>